<keyword evidence="2" id="KW-0614">Plasmid</keyword>
<gene>
    <name evidence="2" type="ORF">GsuE55_37610</name>
</gene>
<sequence length="49" mass="5524">MLMKMVKGFFALYFFVYGMLMAFKVVPMDSVTVGCMAVMSAMSVVGYHR</sequence>
<proteinExistence type="predicted"/>
<keyword evidence="1" id="KW-0812">Transmembrane</keyword>
<feature type="transmembrane region" description="Helical" evidence="1">
    <location>
        <begin position="31"/>
        <end position="48"/>
    </location>
</feature>
<keyword evidence="3" id="KW-1185">Reference proteome</keyword>
<protein>
    <submittedName>
        <fullName evidence="2">Uncharacterized protein</fullName>
    </submittedName>
</protein>
<geneLocation type="plasmid" evidence="2 3">
    <name>pGspE55-1</name>
</geneLocation>
<accession>A0A679FQT8</accession>
<dbReference type="AlphaFoldDB" id="A0A679FQT8"/>
<dbReference type="EMBL" id="AP022558">
    <property type="protein sequence ID" value="BBW98928.1"/>
    <property type="molecule type" value="Genomic_DNA"/>
</dbReference>
<name>A0A679FQT8_9BACL</name>
<evidence type="ECO:0000313" key="3">
    <source>
        <dbReference type="Proteomes" id="UP000501421"/>
    </source>
</evidence>
<keyword evidence="1" id="KW-1133">Transmembrane helix</keyword>
<evidence type="ECO:0000256" key="1">
    <source>
        <dbReference type="SAM" id="Phobius"/>
    </source>
</evidence>
<dbReference type="RefSeq" id="WP_172418901.1">
    <property type="nucleotide sequence ID" value="NZ_AP022558.1"/>
</dbReference>
<feature type="transmembrane region" description="Helical" evidence="1">
    <location>
        <begin position="7"/>
        <end position="25"/>
    </location>
</feature>
<evidence type="ECO:0000313" key="2">
    <source>
        <dbReference type="EMBL" id="BBW98928.1"/>
    </source>
</evidence>
<organism evidence="2 3">
    <name type="scientific">Geobacillus subterraneus</name>
    <dbReference type="NCBI Taxonomy" id="129338"/>
    <lineage>
        <taxon>Bacteria</taxon>
        <taxon>Bacillati</taxon>
        <taxon>Bacillota</taxon>
        <taxon>Bacilli</taxon>
        <taxon>Bacillales</taxon>
        <taxon>Anoxybacillaceae</taxon>
        <taxon>Geobacillus</taxon>
    </lineage>
</organism>
<dbReference type="Proteomes" id="UP000501421">
    <property type="component" value="Plasmid pGspE55-1"/>
</dbReference>
<keyword evidence="1" id="KW-0472">Membrane</keyword>
<reference evidence="3" key="1">
    <citation type="journal article" date="2020" name="Microbiol. Resour. Announc.">
        <title>Complete Genome Sequence of Geobacillus sp. Strain E55-1, Isolated from Mine Geyser in Japan.</title>
        <authorList>
            <person name="Miyazaki K."/>
            <person name="Hase E."/>
            <person name="Tokito N."/>
        </authorList>
    </citation>
    <scope>NUCLEOTIDE SEQUENCE [LARGE SCALE GENOMIC DNA]</scope>
    <source>
        <strain evidence="3">E55-1</strain>
        <plasmid evidence="3">pGspE55-1</plasmid>
    </source>
</reference>